<accession>A0A502EMR3</accession>
<name>A0A502EMR3_9PROT</name>
<reference evidence="2 3" key="1">
    <citation type="journal article" date="2019" name="Environ. Microbiol.">
        <title>Species interactions and distinct microbial communities in high Arctic permafrost affected cryosols are associated with the CH4 and CO2 gas fluxes.</title>
        <authorList>
            <person name="Altshuler I."/>
            <person name="Hamel J."/>
            <person name="Turney S."/>
            <person name="Magnuson E."/>
            <person name="Levesque R."/>
            <person name="Greer C."/>
            <person name="Whyte L.G."/>
        </authorList>
    </citation>
    <scope>NUCLEOTIDE SEQUENCE [LARGE SCALE GENOMIC DNA]</scope>
    <source>
        <strain evidence="2 3">S9.3B</strain>
    </source>
</reference>
<dbReference type="Pfam" id="PF00903">
    <property type="entry name" value="Glyoxalase"/>
    <property type="match status" value="1"/>
</dbReference>
<evidence type="ECO:0000313" key="2">
    <source>
        <dbReference type="EMBL" id="TPG38364.1"/>
    </source>
</evidence>
<sequence length="320" mass="35625">MTAIGGHVPATRRAGALGVHSVGEFVLAVPAVERAQDFYDAFGLDVRPEGNQLLLHTLGDGYRWGRVVEGARKAVHHHAFHCWEEDLPRFRRHLEANGVRLLDPPPGFDSNGLWFRDMDGTLLEIRVGVKTQPDEKTPMALPPTETGLRNAPYRRNANRAAPRRLSHILHFTPDVNAAVAWYSRILGLRLSDSSAGLVAFLHAIHGSDHHVMAFAKSNAPGLHHLSWDVPTLNDIGLGAMAMADRGYDRGWGFGRHVLGSNYFHYVRDPWGSYCEYSADMDFVPGSMDWEGRDHPPEDGFYLWGPTPPPDFVHNHEADAP</sequence>
<organism evidence="2 3">
    <name type="scientific">Muricoccus nepalensis</name>
    <dbReference type="NCBI Taxonomy" id="1854500"/>
    <lineage>
        <taxon>Bacteria</taxon>
        <taxon>Pseudomonadati</taxon>
        <taxon>Pseudomonadota</taxon>
        <taxon>Alphaproteobacteria</taxon>
        <taxon>Acetobacterales</taxon>
        <taxon>Roseomonadaceae</taxon>
        <taxon>Muricoccus</taxon>
    </lineage>
</organism>
<proteinExistence type="predicted"/>
<dbReference type="InterPro" id="IPR004360">
    <property type="entry name" value="Glyas_Fos-R_dOase_dom"/>
</dbReference>
<dbReference type="SUPFAM" id="SSF54593">
    <property type="entry name" value="Glyoxalase/Bleomycin resistance protein/Dihydroxybiphenyl dioxygenase"/>
    <property type="match status" value="1"/>
</dbReference>
<comment type="caution">
    <text evidence="2">The sequence shown here is derived from an EMBL/GenBank/DDBJ whole genome shotgun (WGS) entry which is preliminary data.</text>
</comment>
<dbReference type="InterPro" id="IPR037523">
    <property type="entry name" value="VOC_core"/>
</dbReference>
<dbReference type="RefSeq" id="WP_140887586.1">
    <property type="nucleotide sequence ID" value="NZ_RCZP01000077.1"/>
</dbReference>
<gene>
    <name evidence="2" type="ORF">EAH89_29475</name>
</gene>
<dbReference type="OrthoDB" id="9803142at2"/>
<dbReference type="InterPro" id="IPR029068">
    <property type="entry name" value="Glyas_Bleomycin-R_OHBP_Dase"/>
</dbReference>
<dbReference type="Proteomes" id="UP000317078">
    <property type="component" value="Unassembled WGS sequence"/>
</dbReference>
<dbReference type="Gene3D" id="3.10.180.10">
    <property type="entry name" value="2,3-Dihydroxybiphenyl 1,2-Dioxygenase, domain 1"/>
    <property type="match status" value="2"/>
</dbReference>
<feature type="domain" description="VOC" evidence="1">
    <location>
        <begin position="164"/>
        <end position="279"/>
    </location>
</feature>
<keyword evidence="3" id="KW-1185">Reference proteome</keyword>
<dbReference type="PROSITE" id="PS51819">
    <property type="entry name" value="VOC"/>
    <property type="match status" value="2"/>
</dbReference>
<dbReference type="AlphaFoldDB" id="A0A502EMR3"/>
<evidence type="ECO:0000259" key="1">
    <source>
        <dbReference type="PROSITE" id="PS51819"/>
    </source>
</evidence>
<protein>
    <submittedName>
        <fullName evidence="2">Metapyrocatechase</fullName>
    </submittedName>
</protein>
<evidence type="ECO:0000313" key="3">
    <source>
        <dbReference type="Proteomes" id="UP000317078"/>
    </source>
</evidence>
<dbReference type="EMBL" id="RCZP01000077">
    <property type="protein sequence ID" value="TPG38364.1"/>
    <property type="molecule type" value="Genomic_DNA"/>
</dbReference>
<feature type="domain" description="VOC" evidence="1">
    <location>
        <begin position="21"/>
        <end position="128"/>
    </location>
</feature>